<organism evidence="2 3">
    <name type="scientific">Polaribacter batillariae</name>
    <dbReference type="NCBI Taxonomy" id="2808900"/>
    <lineage>
        <taxon>Bacteria</taxon>
        <taxon>Pseudomonadati</taxon>
        <taxon>Bacteroidota</taxon>
        <taxon>Flavobacteriia</taxon>
        <taxon>Flavobacteriales</taxon>
        <taxon>Flavobacteriaceae</taxon>
    </lineage>
</organism>
<dbReference type="PANTHER" id="PTHR34474:SF2">
    <property type="entry name" value="SIGNAL TRANSDUCTION PROTEIN TRAP"/>
    <property type="match status" value="1"/>
</dbReference>
<name>A0ABX7SU63_9FLAO</name>
<keyword evidence="2" id="KW-0503">Monooxygenase</keyword>
<sequence length="93" mass="11203">MILEVAILNIKEGFSAEFEINFKKAETIISSMKGYISHKLKKCIEVKDKYILLVNWETLEDHEIGFRKSHEYKEWKTLLHHFYEPFPTVEHYK</sequence>
<evidence type="ECO:0000313" key="3">
    <source>
        <dbReference type="Proteomes" id="UP000663935"/>
    </source>
</evidence>
<dbReference type="InterPro" id="IPR050404">
    <property type="entry name" value="Heme-degrading_MO"/>
</dbReference>
<dbReference type="Proteomes" id="UP000663935">
    <property type="component" value="Chromosome"/>
</dbReference>
<keyword evidence="3" id="KW-1185">Reference proteome</keyword>
<evidence type="ECO:0000313" key="2">
    <source>
        <dbReference type="EMBL" id="QTD36900.1"/>
    </source>
</evidence>
<dbReference type="EMBL" id="CP071795">
    <property type="protein sequence ID" value="QTD36900.1"/>
    <property type="molecule type" value="Genomic_DNA"/>
</dbReference>
<dbReference type="Pfam" id="PF03992">
    <property type="entry name" value="ABM"/>
    <property type="match status" value="1"/>
</dbReference>
<evidence type="ECO:0000259" key="1">
    <source>
        <dbReference type="PROSITE" id="PS51725"/>
    </source>
</evidence>
<dbReference type="GO" id="GO:0004497">
    <property type="term" value="F:monooxygenase activity"/>
    <property type="evidence" value="ECO:0007669"/>
    <property type="project" value="UniProtKB-KW"/>
</dbReference>
<dbReference type="PROSITE" id="PS51725">
    <property type="entry name" value="ABM"/>
    <property type="match status" value="1"/>
</dbReference>
<dbReference type="SUPFAM" id="SSF54909">
    <property type="entry name" value="Dimeric alpha+beta barrel"/>
    <property type="match status" value="1"/>
</dbReference>
<dbReference type="RefSeq" id="WP_207971078.1">
    <property type="nucleotide sequence ID" value="NZ_CP071795.1"/>
</dbReference>
<dbReference type="Gene3D" id="3.30.70.100">
    <property type="match status" value="1"/>
</dbReference>
<dbReference type="InterPro" id="IPR007138">
    <property type="entry name" value="ABM_dom"/>
</dbReference>
<dbReference type="PANTHER" id="PTHR34474">
    <property type="entry name" value="SIGNAL TRANSDUCTION PROTEIN TRAP"/>
    <property type="match status" value="1"/>
</dbReference>
<feature type="domain" description="ABM" evidence="1">
    <location>
        <begin position="2"/>
        <end position="91"/>
    </location>
</feature>
<dbReference type="InterPro" id="IPR011008">
    <property type="entry name" value="Dimeric_a/b-barrel"/>
</dbReference>
<reference evidence="2 3" key="1">
    <citation type="submission" date="2021-03" db="EMBL/GenBank/DDBJ databases">
        <title>Complete genome of Polaribacter_sp.G4M1.</title>
        <authorList>
            <person name="Jeong S.W."/>
            <person name="Bae J.W."/>
        </authorList>
    </citation>
    <scope>NUCLEOTIDE SEQUENCE [LARGE SCALE GENOMIC DNA]</scope>
    <source>
        <strain evidence="2 3">G4M1</strain>
    </source>
</reference>
<accession>A0ABX7SU63</accession>
<gene>
    <name evidence="2" type="ORF">JL193_12285</name>
</gene>
<proteinExistence type="predicted"/>
<protein>
    <submittedName>
        <fullName evidence="2">Antibiotic biosynthesis monooxygenase</fullName>
    </submittedName>
</protein>
<keyword evidence="2" id="KW-0560">Oxidoreductase</keyword>